<dbReference type="InterPro" id="IPR011437">
    <property type="entry name" value="DUF1540"/>
</dbReference>
<name>E8U3J3_DEIML</name>
<dbReference type="Pfam" id="PF07561">
    <property type="entry name" value="DUF1540"/>
    <property type="match status" value="1"/>
</dbReference>
<keyword evidence="3" id="KW-1185">Reference proteome</keyword>
<protein>
    <recommendedName>
        <fullName evidence="1">DUF1540 domain-containing protein</fullName>
    </recommendedName>
</protein>
<evidence type="ECO:0000313" key="3">
    <source>
        <dbReference type="Proteomes" id="UP000008635"/>
    </source>
</evidence>
<evidence type="ECO:0000313" key="2">
    <source>
        <dbReference type="EMBL" id="ADV68617.1"/>
    </source>
</evidence>
<accession>E8U3J3</accession>
<dbReference type="OrthoDB" id="72291at2"/>
<gene>
    <name evidence="2" type="ordered locus">Deima_2988</name>
</gene>
<evidence type="ECO:0000259" key="1">
    <source>
        <dbReference type="Pfam" id="PF07561"/>
    </source>
</evidence>
<reference evidence="2 3" key="1">
    <citation type="journal article" date="2011" name="Stand. Genomic Sci.">
        <title>Complete genome sequence of Deinococcus maricopensis type strain (LB-34).</title>
        <authorList>
            <person name="Pukall R."/>
            <person name="Zeytun A."/>
            <person name="Lucas S."/>
            <person name="Lapidus A."/>
            <person name="Hammon N."/>
            <person name="Deshpande S."/>
            <person name="Nolan M."/>
            <person name="Cheng J.F."/>
            <person name="Pitluck S."/>
            <person name="Liolios K."/>
            <person name="Pagani I."/>
            <person name="Mikhailova N."/>
            <person name="Ivanova N."/>
            <person name="Mavromatis K."/>
            <person name="Pati A."/>
            <person name="Tapia R."/>
            <person name="Han C."/>
            <person name="Goodwin L."/>
            <person name="Chen A."/>
            <person name="Palaniappan K."/>
            <person name="Land M."/>
            <person name="Hauser L."/>
            <person name="Chang Y.J."/>
            <person name="Jeffries C.D."/>
            <person name="Brambilla E.M."/>
            <person name="Rohde M."/>
            <person name="Goker M."/>
            <person name="Detter J.C."/>
            <person name="Woyke T."/>
            <person name="Bristow J."/>
            <person name="Eisen J.A."/>
            <person name="Markowitz V."/>
            <person name="Hugenholtz P."/>
            <person name="Kyrpides N.C."/>
            <person name="Klenk H.P."/>
        </authorList>
    </citation>
    <scope>NUCLEOTIDE SEQUENCE [LARGE SCALE GENOMIC DNA]</scope>
    <source>
        <strain evidence="3">DSM 21211 / LMG 22137 / NRRL B-23946 / LB-34</strain>
    </source>
</reference>
<organism evidence="2 3">
    <name type="scientific">Deinococcus maricopensis (strain DSM 21211 / LMG 22137 / NRRL B-23946 / LB-34)</name>
    <dbReference type="NCBI Taxonomy" id="709986"/>
    <lineage>
        <taxon>Bacteria</taxon>
        <taxon>Thermotogati</taxon>
        <taxon>Deinococcota</taxon>
        <taxon>Deinococci</taxon>
        <taxon>Deinococcales</taxon>
        <taxon>Deinococcaceae</taxon>
        <taxon>Deinococcus</taxon>
    </lineage>
</organism>
<dbReference type="RefSeq" id="WP_013558120.1">
    <property type="nucleotide sequence ID" value="NC_014958.1"/>
</dbReference>
<dbReference type="EMBL" id="CP002454">
    <property type="protein sequence ID" value="ADV68617.1"/>
    <property type="molecule type" value="Genomic_DNA"/>
</dbReference>
<reference evidence="3" key="2">
    <citation type="submission" date="2011-01" db="EMBL/GenBank/DDBJ databases">
        <title>The complete genome of Deinococcus maricopensis DSM 21211.</title>
        <authorList>
            <consortium name="US DOE Joint Genome Institute (JGI-PGF)"/>
            <person name="Lucas S."/>
            <person name="Copeland A."/>
            <person name="Lapidus A."/>
            <person name="Goodwin L."/>
            <person name="Pitluck S."/>
            <person name="Kyrpides N."/>
            <person name="Mavromatis K."/>
            <person name="Pagani I."/>
            <person name="Ivanova N."/>
            <person name="Ovchinnikova G."/>
            <person name="Zeytun A."/>
            <person name="Detter J.C."/>
            <person name="Han C."/>
            <person name="Land M."/>
            <person name="Hauser L."/>
            <person name="Markowitz V."/>
            <person name="Cheng J.-F."/>
            <person name="Hugenholtz P."/>
            <person name="Woyke T."/>
            <person name="Wu D."/>
            <person name="Pukall R."/>
            <person name="Gehrich-Schroeter G."/>
            <person name="Brambilla E."/>
            <person name="Klenk H.-P."/>
            <person name="Eisen J.A."/>
        </authorList>
    </citation>
    <scope>NUCLEOTIDE SEQUENCE [LARGE SCALE GENOMIC DNA]</scope>
    <source>
        <strain evidence="3">DSM 21211 / LMG 22137 / NRRL B-23946 / LB-34</strain>
    </source>
</reference>
<feature type="domain" description="DUF1540" evidence="1">
    <location>
        <begin position="12"/>
        <end position="44"/>
    </location>
</feature>
<proteinExistence type="predicted"/>
<dbReference type="HOGENOM" id="CLU_2933751_0_0_0"/>
<dbReference type="AlphaFoldDB" id="E8U3J3"/>
<dbReference type="KEGG" id="dmr:Deima_2988"/>
<dbReference type="Proteomes" id="UP000008635">
    <property type="component" value="Chromosome"/>
</dbReference>
<sequence>MTNDTTSIVGTCTAEHCRYNEAQRCTAGQIEVSMDGAHAACATFTPRTDATDQPQPGTNA</sequence>